<comment type="caution">
    <text evidence="4">The sequence shown here is derived from an EMBL/GenBank/DDBJ whole genome shotgun (WGS) entry which is preliminary data.</text>
</comment>
<keyword evidence="3" id="KW-0012">Acyltransferase</keyword>
<dbReference type="Gene3D" id="3.30.559.10">
    <property type="entry name" value="Chloramphenicol acetyltransferase-like domain"/>
    <property type="match status" value="2"/>
</dbReference>
<evidence type="ECO:0000313" key="4">
    <source>
        <dbReference type="EMBL" id="PON37768.1"/>
    </source>
</evidence>
<protein>
    <submittedName>
        <fullName evidence="4">Transferase</fullName>
    </submittedName>
</protein>
<dbReference type="GO" id="GO:0016747">
    <property type="term" value="F:acyltransferase activity, transferring groups other than amino-acyl groups"/>
    <property type="evidence" value="ECO:0007669"/>
    <property type="project" value="UniProtKB-ARBA"/>
</dbReference>
<reference evidence="5" key="1">
    <citation type="submission" date="2016-06" db="EMBL/GenBank/DDBJ databases">
        <title>Parallel loss of symbiosis genes in relatives of nitrogen-fixing non-legume Parasponia.</title>
        <authorList>
            <person name="Van Velzen R."/>
            <person name="Holmer R."/>
            <person name="Bu F."/>
            <person name="Rutten L."/>
            <person name="Van Zeijl A."/>
            <person name="Liu W."/>
            <person name="Santuari L."/>
            <person name="Cao Q."/>
            <person name="Sharma T."/>
            <person name="Shen D."/>
            <person name="Roswanjaya Y."/>
            <person name="Wardhani T."/>
            <person name="Kalhor M.S."/>
            <person name="Jansen J."/>
            <person name="Van den Hoogen J."/>
            <person name="Gungor B."/>
            <person name="Hartog M."/>
            <person name="Hontelez J."/>
            <person name="Verver J."/>
            <person name="Yang W.-C."/>
            <person name="Schijlen E."/>
            <person name="Repin R."/>
            <person name="Schilthuizen M."/>
            <person name="Schranz E."/>
            <person name="Heidstra R."/>
            <person name="Miyata K."/>
            <person name="Fedorova E."/>
            <person name="Kohlen W."/>
            <person name="Bisseling T."/>
            <person name="Smit S."/>
            <person name="Geurts R."/>
        </authorList>
    </citation>
    <scope>NUCLEOTIDE SEQUENCE [LARGE SCALE GENOMIC DNA]</scope>
    <source>
        <strain evidence="5">cv. WU1-14</strain>
    </source>
</reference>
<evidence type="ECO:0000313" key="5">
    <source>
        <dbReference type="Proteomes" id="UP000237105"/>
    </source>
</evidence>
<evidence type="ECO:0000256" key="1">
    <source>
        <dbReference type="ARBA" id="ARBA00009861"/>
    </source>
</evidence>
<evidence type="ECO:0000256" key="3">
    <source>
        <dbReference type="ARBA" id="ARBA00023315"/>
    </source>
</evidence>
<sequence length="452" mass="50767">MTITINVREKTMVKPAEKTPSWALWLSNLDLITKPGHNPSFYIYRPSGEADDPNFFNAVLLKEALSKVLVSFYPMAGRFKLDDSGRLEIDCNGEGVLFVEADTTAVVDDLGDFTPTSELRSLLVPTVDRSAGISSFPFLVLQVTYFKCGGVSLGVAIDHHIVDGFSGVHFINSWSETARGHELTLQPFLDRTLLRARNPPQLVFDRIEYQSRHDQENSESQYAIESITVANFEITKEQLNILKAKANDASVDEDGNTIRYSTFHVLAAHIWKCACIARGIRDDQECRLYFAVSGRNSRLQPPLPIGYFGNAFCRAVSVVVAGDLKSKPIWYSASRVHETLARMDSDYLRSTIDYLELQSDKLAARYGPHLHMSPNLTITSWVRFSGHDTDFGWGQPLYIGPGDLTEGKSYIFGDARKDGRLRVAIALQSSHMEVFKELFFKDCKMSTTTFFQ</sequence>
<accession>A0A2P5AMI1</accession>
<keyword evidence="2 4" id="KW-0808">Transferase</keyword>
<dbReference type="EMBL" id="JXTB01000518">
    <property type="protein sequence ID" value="PON37768.1"/>
    <property type="molecule type" value="Genomic_DNA"/>
</dbReference>
<dbReference type="FunFam" id="3.30.559.10:FF:000015">
    <property type="entry name" value="Spermidine hydroxycinnamoyl transferase"/>
    <property type="match status" value="1"/>
</dbReference>
<dbReference type="OrthoDB" id="671439at2759"/>
<dbReference type="FunFam" id="3.30.559.10:FF:000008">
    <property type="entry name" value="Tryptamine hydroxycinnamoyl transferase"/>
    <property type="match status" value="1"/>
</dbReference>
<evidence type="ECO:0000256" key="2">
    <source>
        <dbReference type="ARBA" id="ARBA00022679"/>
    </source>
</evidence>
<dbReference type="PANTHER" id="PTHR31642:SF11">
    <property type="entry name" value="SHIKIMATE O-HYDROXYCINNAMOYLTRANSFERASE"/>
    <property type="match status" value="1"/>
</dbReference>
<dbReference type="InterPro" id="IPR023213">
    <property type="entry name" value="CAT-like_dom_sf"/>
</dbReference>
<keyword evidence="5" id="KW-1185">Reference proteome</keyword>
<organism evidence="4 5">
    <name type="scientific">Parasponia andersonii</name>
    <name type="common">Sponia andersonii</name>
    <dbReference type="NCBI Taxonomy" id="3476"/>
    <lineage>
        <taxon>Eukaryota</taxon>
        <taxon>Viridiplantae</taxon>
        <taxon>Streptophyta</taxon>
        <taxon>Embryophyta</taxon>
        <taxon>Tracheophyta</taxon>
        <taxon>Spermatophyta</taxon>
        <taxon>Magnoliopsida</taxon>
        <taxon>eudicotyledons</taxon>
        <taxon>Gunneridae</taxon>
        <taxon>Pentapetalae</taxon>
        <taxon>rosids</taxon>
        <taxon>fabids</taxon>
        <taxon>Rosales</taxon>
        <taxon>Cannabaceae</taxon>
        <taxon>Parasponia</taxon>
    </lineage>
</organism>
<gene>
    <name evidence="4" type="ORF">PanWU01x14_317590</name>
</gene>
<comment type="similarity">
    <text evidence="1">Belongs to the plant acyltransferase family.</text>
</comment>
<dbReference type="InterPro" id="IPR050317">
    <property type="entry name" value="Plant_Fungal_Acyltransferase"/>
</dbReference>
<dbReference type="Pfam" id="PF02458">
    <property type="entry name" value="Transferase"/>
    <property type="match status" value="1"/>
</dbReference>
<dbReference type="PANTHER" id="PTHR31642">
    <property type="entry name" value="TRICHOTHECENE 3-O-ACETYLTRANSFERASE"/>
    <property type="match status" value="1"/>
</dbReference>
<proteinExistence type="inferred from homology"/>
<dbReference type="STRING" id="3476.A0A2P5AMI1"/>
<dbReference type="Proteomes" id="UP000237105">
    <property type="component" value="Unassembled WGS sequence"/>
</dbReference>
<dbReference type="AlphaFoldDB" id="A0A2P5AMI1"/>
<name>A0A2P5AMI1_PARAD</name>